<feature type="transmembrane region" description="Helical" evidence="7">
    <location>
        <begin position="243"/>
        <end position="261"/>
    </location>
</feature>
<evidence type="ECO:0000256" key="7">
    <source>
        <dbReference type="SAM" id="Phobius"/>
    </source>
</evidence>
<feature type="transmembrane region" description="Helical" evidence="7">
    <location>
        <begin position="154"/>
        <end position="174"/>
    </location>
</feature>
<dbReference type="CDD" id="cd17324">
    <property type="entry name" value="MFS_NepI_like"/>
    <property type="match status" value="1"/>
</dbReference>
<reference evidence="9 10" key="1">
    <citation type="submission" date="2019-04" db="EMBL/GenBank/DDBJ databases">
        <title>Streptomyces rhizosphaericola sp. nov., an actinobacterium isolated from the wheat rhizosphere.</title>
        <authorList>
            <person name="Vargas Hoyos H.A."/>
            <person name="Santos S.N."/>
            <person name="Genuario D.B."/>
            <person name="Melo I.S."/>
            <person name="Da Silva L.J."/>
            <person name="Da Silva F.S.P."/>
            <person name="Zucchi T.D."/>
        </authorList>
    </citation>
    <scope>NUCLEOTIDE SEQUENCE [LARGE SCALE GENOMIC DNA]</scope>
    <source>
        <strain evidence="9 10">1AS2c</strain>
    </source>
</reference>
<keyword evidence="4 7" id="KW-1133">Transmembrane helix</keyword>
<proteinExistence type="predicted"/>
<organism evidence="9 10">
    <name type="scientific">Streptomyces rhizosphaericola</name>
    <dbReference type="NCBI Taxonomy" id="2564098"/>
    <lineage>
        <taxon>Bacteria</taxon>
        <taxon>Bacillati</taxon>
        <taxon>Actinomycetota</taxon>
        <taxon>Actinomycetes</taxon>
        <taxon>Kitasatosporales</taxon>
        <taxon>Streptomycetaceae</taxon>
        <taxon>Streptomyces</taxon>
    </lineage>
</organism>
<feature type="transmembrane region" description="Helical" evidence="7">
    <location>
        <begin position="38"/>
        <end position="61"/>
    </location>
</feature>
<keyword evidence="2" id="KW-1003">Cell membrane</keyword>
<dbReference type="InterPro" id="IPR050189">
    <property type="entry name" value="MFS_Efflux_Transporters"/>
</dbReference>
<evidence type="ECO:0000256" key="5">
    <source>
        <dbReference type="ARBA" id="ARBA00023136"/>
    </source>
</evidence>
<feature type="transmembrane region" description="Helical" evidence="7">
    <location>
        <begin position="70"/>
        <end position="89"/>
    </location>
</feature>
<evidence type="ECO:0000256" key="6">
    <source>
        <dbReference type="SAM" id="MobiDB-lite"/>
    </source>
</evidence>
<feature type="transmembrane region" description="Helical" evidence="7">
    <location>
        <begin position="273"/>
        <end position="293"/>
    </location>
</feature>
<feature type="transmembrane region" description="Helical" evidence="7">
    <location>
        <begin position="328"/>
        <end position="350"/>
    </location>
</feature>
<dbReference type="PANTHER" id="PTHR43124:SF3">
    <property type="entry name" value="CHLORAMPHENICOL EFFLUX PUMP RV0191"/>
    <property type="match status" value="1"/>
</dbReference>
<dbReference type="SUPFAM" id="SSF103473">
    <property type="entry name" value="MFS general substrate transporter"/>
    <property type="match status" value="1"/>
</dbReference>
<evidence type="ECO:0000256" key="2">
    <source>
        <dbReference type="ARBA" id="ARBA00022475"/>
    </source>
</evidence>
<feature type="region of interest" description="Disordered" evidence="6">
    <location>
        <begin position="184"/>
        <end position="225"/>
    </location>
</feature>
<evidence type="ECO:0000313" key="10">
    <source>
        <dbReference type="Proteomes" id="UP000306274"/>
    </source>
</evidence>
<dbReference type="InterPro" id="IPR011701">
    <property type="entry name" value="MFS"/>
</dbReference>
<dbReference type="Pfam" id="PF07690">
    <property type="entry name" value="MFS_1"/>
    <property type="match status" value="1"/>
</dbReference>
<dbReference type="PROSITE" id="PS50850">
    <property type="entry name" value="MFS"/>
    <property type="match status" value="1"/>
</dbReference>
<dbReference type="InterPro" id="IPR020846">
    <property type="entry name" value="MFS_dom"/>
</dbReference>
<sequence>MPFAVYVLGLAVFAQGTSEFMLSGLVSSIATDLDVSLSAAGLLTSAFAAGMVLGAPLMALFSRTWPRRRALLLFLAVFIAVHVVGALTPSYGVLLAARFVGALANAGFWAVALAAAVSMVPDGLRGRATAVVVGGVTIACVVGVPAGAVLGERWGWRAAFWAVAVVSLPALWAITRSIPGGIPGGRGRGTASARQVPGRAPASAPAPTSAPAPAPAPASTSAPAPTSVRDELRLLAAPHLRPTLLTMALVQGATFCAFSYLEPLLTRTTGLTTTWVPLALALFGAGAFLGVGAAGRYAERRPTAFIAYGMAALALGWSTLALTAVRPVAALALIPLLGMLAFGTGTALITRVLGLAGRSSTLAGAFGTSAFNLGAAVGPWAGGLALEAGGGYRAPVWVSAALMALALLTEGARMVWRARLPARSRERERERGRERGSTAG</sequence>
<dbReference type="Gene3D" id="1.20.1250.20">
    <property type="entry name" value="MFS general substrate transporter like domains"/>
    <property type="match status" value="1"/>
</dbReference>
<dbReference type="RefSeq" id="WP_136015229.1">
    <property type="nucleotide sequence ID" value="NZ_SRZK01000002.1"/>
</dbReference>
<evidence type="ECO:0000256" key="4">
    <source>
        <dbReference type="ARBA" id="ARBA00022989"/>
    </source>
</evidence>
<keyword evidence="3 7" id="KW-0812">Transmembrane</keyword>
<evidence type="ECO:0000256" key="3">
    <source>
        <dbReference type="ARBA" id="ARBA00022692"/>
    </source>
</evidence>
<comment type="subcellular location">
    <subcellularLocation>
        <location evidence="1">Cell membrane</location>
        <topology evidence="1">Multi-pass membrane protein</topology>
    </subcellularLocation>
</comment>
<evidence type="ECO:0000259" key="8">
    <source>
        <dbReference type="PROSITE" id="PS50850"/>
    </source>
</evidence>
<dbReference type="InterPro" id="IPR036259">
    <property type="entry name" value="MFS_trans_sf"/>
</dbReference>
<evidence type="ECO:0000256" key="1">
    <source>
        <dbReference type="ARBA" id="ARBA00004651"/>
    </source>
</evidence>
<feature type="transmembrane region" description="Helical" evidence="7">
    <location>
        <begin position="305"/>
        <end position="322"/>
    </location>
</feature>
<feature type="transmembrane region" description="Helical" evidence="7">
    <location>
        <begin position="128"/>
        <end position="148"/>
    </location>
</feature>
<feature type="transmembrane region" description="Helical" evidence="7">
    <location>
        <begin position="95"/>
        <end position="116"/>
    </location>
</feature>
<keyword evidence="5 7" id="KW-0472">Membrane</keyword>
<evidence type="ECO:0000313" key="9">
    <source>
        <dbReference type="EMBL" id="TGZ12273.1"/>
    </source>
</evidence>
<protein>
    <submittedName>
        <fullName evidence="9">MFS transporter</fullName>
    </submittedName>
</protein>
<feature type="domain" description="Major facilitator superfamily (MFS) profile" evidence="8">
    <location>
        <begin position="4"/>
        <end position="418"/>
    </location>
</feature>
<name>A0ABY2PN10_9ACTN</name>
<keyword evidence="10" id="KW-1185">Reference proteome</keyword>
<feature type="transmembrane region" description="Helical" evidence="7">
    <location>
        <begin position="362"/>
        <end position="382"/>
    </location>
</feature>
<accession>A0ABY2PN10</accession>
<comment type="caution">
    <text evidence="9">The sequence shown here is derived from an EMBL/GenBank/DDBJ whole genome shotgun (WGS) entry which is preliminary data.</text>
</comment>
<feature type="transmembrane region" description="Helical" evidence="7">
    <location>
        <begin position="394"/>
        <end position="416"/>
    </location>
</feature>
<dbReference type="EMBL" id="SRZK01000002">
    <property type="protein sequence ID" value="TGZ12273.1"/>
    <property type="molecule type" value="Genomic_DNA"/>
</dbReference>
<dbReference type="Proteomes" id="UP000306274">
    <property type="component" value="Unassembled WGS sequence"/>
</dbReference>
<dbReference type="PANTHER" id="PTHR43124">
    <property type="entry name" value="PURINE EFFLUX PUMP PBUE"/>
    <property type="match status" value="1"/>
</dbReference>
<gene>
    <name evidence="9" type="ORF">E5Z02_00375</name>
</gene>